<reference evidence="4 5" key="1">
    <citation type="submission" date="2020-08" db="EMBL/GenBank/DDBJ databases">
        <title>Genome public.</title>
        <authorList>
            <person name="Liu C."/>
            <person name="Sun Q."/>
        </authorList>
    </citation>
    <scope>NUCLEOTIDE SEQUENCE [LARGE SCALE GENOMIC DNA]</scope>
    <source>
        <strain evidence="4 5">NSJ-6</strain>
    </source>
</reference>
<organism evidence="4 5">
    <name type="scientific">Clostridium hominis</name>
    <dbReference type="NCBI Taxonomy" id="2763036"/>
    <lineage>
        <taxon>Bacteria</taxon>
        <taxon>Bacillati</taxon>
        <taxon>Bacillota</taxon>
        <taxon>Clostridia</taxon>
        <taxon>Eubacteriales</taxon>
        <taxon>Clostridiaceae</taxon>
        <taxon>Clostridium</taxon>
    </lineage>
</organism>
<accession>A0ABR7DCQ5</accession>
<dbReference type="EMBL" id="JACOOO010000016">
    <property type="protein sequence ID" value="MBC5629175.1"/>
    <property type="molecule type" value="Genomic_DNA"/>
</dbReference>
<dbReference type="InterPro" id="IPR004843">
    <property type="entry name" value="Calcineurin-like_PHP"/>
</dbReference>
<keyword evidence="1" id="KW-0479">Metal-binding</keyword>
<comment type="caution">
    <text evidence="4">The sequence shown here is derived from an EMBL/GenBank/DDBJ whole genome shotgun (WGS) entry which is preliminary data.</text>
</comment>
<proteinExistence type="predicted"/>
<dbReference type="InterPro" id="IPR051158">
    <property type="entry name" value="Metallophosphoesterase_sf"/>
</dbReference>
<dbReference type="RefSeq" id="WP_042281247.1">
    <property type="nucleotide sequence ID" value="NZ_JACOOO010000016.1"/>
</dbReference>
<evidence type="ECO:0000259" key="3">
    <source>
        <dbReference type="Pfam" id="PF00149"/>
    </source>
</evidence>
<evidence type="ECO:0000256" key="2">
    <source>
        <dbReference type="ARBA" id="ARBA00022801"/>
    </source>
</evidence>
<dbReference type="Gene3D" id="3.60.21.10">
    <property type="match status" value="1"/>
</dbReference>
<protein>
    <submittedName>
        <fullName evidence="4">Metallophosphoesterase</fullName>
    </submittedName>
</protein>
<keyword evidence="2" id="KW-0378">Hydrolase</keyword>
<dbReference type="SUPFAM" id="SSF56300">
    <property type="entry name" value="Metallo-dependent phosphatases"/>
    <property type="match status" value="1"/>
</dbReference>
<dbReference type="PANTHER" id="PTHR31302:SF31">
    <property type="entry name" value="PHOSPHODIESTERASE YAEI"/>
    <property type="match status" value="1"/>
</dbReference>
<dbReference type="Proteomes" id="UP000596929">
    <property type="component" value="Unassembled WGS sequence"/>
</dbReference>
<name>A0ABR7DCQ5_9CLOT</name>
<dbReference type="Pfam" id="PF00149">
    <property type="entry name" value="Metallophos"/>
    <property type="match status" value="1"/>
</dbReference>
<dbReference type="InterPro" id="IPR029052">
    <property type="entry name" value="Metallo-depent_PP-like"/>
</dbReference>
<feature type="domain" description="Calcineurin-like phosphoesterase" evidence="3">
    <location>
        <begin position="39"/>
        <end position="220"/>
    </location>
</feature>
<evidence type="ECO:0000313" key="5">
    <source>
        <dbReference type="Proteomes" id="UP000596929"/>
    </source>
</evidence>
<keyword evidence="5" id="KW-1185">Reference proteome</keyword>
<sequence>MSFLTFGIMALSAYSFCYYQNNKLQITRFNLGLETNDNIRVLQLSDLHSKEFGKYNSKLLEVILNEKPDIVVATGDLIDSNMKRIDNIVYFLATVNSSIPVFYIPGNNEMRCKKLNEIIHKLKVNNISVLDNEIKTIKIKSTIVNILGLVEKRVDDGELFYEKVKSKYESDKSIYLLNRLEKMNGVKLLLSHYPENYEANEDISYSKYKFDIMFSGHAHGGQFILPCIGGLFAPGQGIFPKYYSGVYGKENKLVVSRGLGNSGFPLRLFNRPNIVVADILRK</sequence>
<evidence type="ECO:0000313" key="4">
    <source>
        <dbReference type="EMBL" id="MBC5629175.1"/>
    </source>
</evidence>
<gene>
    <name evidence="4" type="ORF">H8S20_09745</name>
</gene>
<dbReference type="PANTHER" id="PTHR31302">
    <property type="entry name" value="TRANSMEMBRANE PROTEIN WITH METALLOPHOSPHOESTERASE DOMAIN-RELATED"/>
    <property type="match status" value="1"/>
</dbReference>
<evidence type="ECO:0000256" key="1">
    <source>
        <dbReference type="ARBA" id="ARBA00022723"/>
    </source>
</evidence>